<proteinExistence type="predicted"/>
<gene>
    <name evidence="1" type="ORF">METZ01_LOCUS199340</name>
</gene>
<protein>
    <submittedName>
        <fullName evidence="1">Uncharacterized protein</fullName>
    </submittedName>
</protein>
<organism evidence="1">
    <name type="scientific">marine metagenome</name>
    <dbReference type="NCBI Taxonomy" id="408172"/>
    <lineage>
        <taxon>unclassified sequences</taxon>
        <taxon>metagenomes</taxon>
        <taxon>ecological metagenomes</taxon>
    </lineage>
</organism>
<reference evidence="1" key="1">
    <citation type="submission" date="2018-05" db="EMBL/GenBank/DDBJ databases">
        <authorList>
            <person name="Lanie J.A."/>
            <person name="Ng W.-L."/>
            <person name="Kazmierczak K.M."/>
            <person name="Andrzejewski T.M."/>
            <person name="Davidsen T.M."/>
            <person name="Wayne K.J."/>
            <person name="Tettelin H."/>
            <person name="Glass J.I."/>
            <person name="Rusch D."/>
            <person name="Podicherti R."/>
            <person name="Tsui H.-C.T."/>
            <person name="Winkler M.E."/>
        </authorList>
    </citation>
    <scope>NUCLEOTIDE SEQUENCE</scope>
</reference>
<accession>A0A382E6T0</accession>
<dbReference type="AlphaFoldDB" id="A0A382E6T0"/>
<name>A0A382E6T0_9ZZZZ</name>
<evidence type="ECO:0000313" key="1">
    <source>
        <dbReference type="EMBL" id="SVB46486.1"/>
    </source>
</evidence>
<sequence>MVSIGCSALLHAGKVLSLAGFPGPGNGIFKAVITPEQLA</sequence>
<dbReference type="EMBL" id="UINC01043037">
    <property type="protein sequence ID" value="SVB46486.1"/>
    <property type="molecule type" value="Genomic_DNA"/>
</dbReference>
<feature type="non-terminal residue" evidence="1">
    <location>
        <position position="39"/>
    </location>
</feature>